<accession>A0A081NFH8</accession>
<evidence type="ECO:0000313" key="2">
    <source>
        <dbReference type="Proteomes" id="UP000028073"/>
    </source>
</evidence>
<dbReference type="STRING" id="1137799.GZ78_15285"/>
<dbReference type="Proteomes" id="UP000028073">
    <property type="component" value="Unassembled WGS sequence"/>
</dbReference>
<comment type="caution">
    <text evidence="1">The sequence shown here is derived from an EMBL/GenBank/DDBJ whole genome shotgun (WGS) entry which is preliminary data.</text>
</comment>
<evidence type="ECO:0000313" key="1">
    <source>
        <dbReference type="EMBL" id="KEQ17201.1"/>
    </source>
</evidence>
<organism evidence="1 2">
    <name type="scientific">Endozoicomonas numazuensis</name>
    <dbReference type="NCBI Taxonomy" id="1137799"/>
    <lineage>
        <taxon>Bacteria</taxon>
        <taxon>Pseudomonadati</taxon>
        <taxon>Pseudomonadota</taxon>
        <taxon>Gammaproteobacteria</taxon>
        <taxon>Oceanospirillales</taxon>
        <taxon>Endozoicomonadaceae</taxon>
        <taxon>Endozoicomonas</taxon>
    </lineage>
</organism>
<reference evidence="1 2" key="1">
    <citation type="submission" date="2014-06" db="EMBL/GenBank/DDBJ databases">
        <title>Whole Genome Sequences of Three Symbiotic Endozoicomonas Bacteria.</title>
        <authorList>
            <person name="Neave M.J."/>
            <person name="Apprill A."/>
            <person name="Voolstra C.R."/>
        </authorList>
    </citation>
    <scope>NUCLEOTIDE SEQUENCE [LARGE SCALE GENOMIC DNA]</scope>
    <source>
        <strain evidence="1 2">DSM 25634</strain>
    </source>
</reference>
<proteinExistence type="predicted"/>
<gene>
    <name evidence="1" type="ORF">GZ78_15285</name>
</gene>
<sequence length="101" mass="12140">MIVYKFDEEVVYAEYYAKKMEDKRTAEILKRGSVSNTDEARHLSLFFWKMVDASIDDEKKDIQFPWEEGAEFWNEKLMNSFSGYLENSGYENEWEEIVDQQ</sequence>
<dbReference type="RefSeq" id="WP_034837201.1">
    <property type="nucleotide sequence ID" value="NZ_JOKH01000003.1"/>
</dbReference>
<dbReference type="OrthoDB" id="6198757at2"/>
<dbReference type="EMBL" id="JOKH01000003">
    <property type="protein sequence ID" value="KEQ17201.1"/>
    <property type="molecule type" value="Genomic_DNA"/>
</dbReference>
<protein>
    <submittedName>
        <fullName evidence="1">Uncharacterized protein</fullName>
    </submittedName>
</protein>
<dbReference type="AlphaFoldDB" id="A0A081NFH8"/>
<name>A0A081NFH8_9GAMM</name>
<keyword evidence="2" id="KW-1185">Reference proteome</keyword>
<dbReference type="eggNOG" id="ENOG503388Z">
    <property type="taxonomic scope" value="Bacteria"/>
</dbReference>